<feature type="domain" description="PAS" evidence="1">
    <location>
        <begin position="25"/>
        <end position="91"/>
    </location>
</feature>
<dbReference type="GO" id="GO:0006355">
    <property type="term" value="P:regulation of DNA-templated transcription"/>
    <property type="evidence" value="ECO:0007669"/>
    <property type="project" value="InterPro"/>
</dbReference>
<dbReference type="InterPro" id="IPR013767">
    <property type="entry name" value="PAS_fold"/>
</dbReference>
<evidence type="ECO:0000313" key="2">
    <source>
        <dbReference type="EMBL" id="MBB5937841.1"/>
    </source>
</evidence>
<dbReference type="Proteomes" id="UP000588098">
    <property type="component" value="Unassembled WGS sequence"/>
</dbReference>
<comment type="caution">
    <text evidence="2">The sequence shown here is derived from an EMBL/GenBank/DDBJ whole genome shotgun (WGS) entry which is preliminary data.</text>
</comment>
<dbReference type="PROSITE" id="PS50112">
    <property type="entry name" value="PAS"/>
    <property type="match status" value="1"/>
</dbReference>
<keyword evidence="3" id="KW-1185">Reference proteome</keyword>
<evidence type="ECO:0000259" key="1">
    <source>
        <dbReference type="PROSITE" id="PS50112"/>
    </source>
</evidence>
<name>A0A7W9QCN5_9ACTN</name>
<dbReference type="RefSeq" id="WP_246495287.1">
    <property type="nucleotide sequence ID" value="NZ_JACHJL010000013.1"/>
</dbReference>
<evidence type="ECO:0000313" key="3">
    <source>
        <dbReference type="Proteomes" id="UP000588098"/>
    </source>
</evidence>
<dbReference type="CDD" id="cd00130">
    <property type="entry name" value="PAS"/>
    <property type="match status" value="1"/>
</dbReference>
<dbReference type="EMBL" id="JACHJL010000013">
    <property type="protein sequence ID" value="MBB5937841.1"/>
    <property type="molecule type" value="Genomic_DNA"/>
</dbReference>
<gene>
    <name evidence="2" type="ORF">FHS42_004925</name>
</gene>
<dbReference type="InterPro" id="IPR000014">
    <property type="entry name" value="PAS"/>
</dbReference>
<dbReference type="SMART" id="SM00091">
    <property type="entry name" value="PAS"/>
    <property type="match status" value="1"/>
</dbReference>
<organism evidence="2 3">
    <name type="scientific">Streptomyces zagrosensis</name>
    <dbReference type="NCBI Taxonomy" id="1042984"/>
    <lineage>
        <taxon>Bacteria</taxon>
        <taxon>Bacillati</taxon>
        <taxon>Actinomycetota</taxon>
        <taxon>Actinomycetes</taxon>
        <taxon>Kitasatosporales</taxon>
        <taxon>Streptomycetaceae</taxon>
        <taxon>Streptomyces</taxon>
    </lineage>
</organism>
<dbReference type="SUPFAM" id="SSF55785">
    <property type="entry name" value="PYP-like sensor domain (PAS domain)"/>
    <property type="match status" value="1"/>
</dbReference>
<dbReference type="Pfam" id="PF00989">
    <property type="entry name" value="PAS"/>
    <property type="match status" value="1"/>
</dbReference>
<accession>A0A7W9QCN5</accession>
<dbReference type="AlphaFoldDB" id="A0A7W9QCN5"/>
<reference evidence="2 3" key="1">
    <citation type="submission" date="2020-08" db="EMBL/GenBank/DDBJ databases">
        <title>Genomic Encyclopedia of Type Strains, Phase III (KMG-III): the genomes of soil and plant-associated and newly described type strains.</title>
        <authorList>
            <person name="Whitman W."/>
        </authorList>
    </citation>
    <scope>NUCLEOTIDE SEQUENCE [LARGE SCALE GENOMIC DNA]</scope>
    <source>
        <strain evidence="2 3">CECT 8305</strain>
    </source>
</reference>
<dbReference type="Gene3D" id="3.30.450.20">
    <property type="entry name" value="PAS domain"/>
    <property type="match status" value="1"/>
</dbReference>
<proteinExistence type="predicted"/>
<protein>
    <submittedName>
        <fullName evidence="2">PAS domain-containing protein</fullName>
    </submittedName>
</protein>
<sequence>MTKGSADGPAECGEGEGWDHYFLTLLDRLPLPVALCRADGEVVVANPAMAGQWGVAPGRLCGRNLLDLFRPRDTAQLRRAGEALRLGYRSRYPVRVRWRVGGDGAERAGASIRLVTRRRTRPRCWCCCASVTRFPPLRLSVPR</sequence>
<dbReference type="InterPro" id="IPR035965">
    <property type="entry name" value="PAS-like_dom_sf"/>
</dbReference>